<dbReference type="EMBL" id="VBWP01000010">
    <property type="protein sequence ID" value="TLG71816.1"/>
    <property type="molecule type" value="Genomic_DNA"/>
</dbReference>
<dbReference type="InParanoid" id="A0A5R8QAN9"/>
<evidence type="ECO:0000256" key="2">
    <source>
        <dbReference type="ARBA" id="ARBA00023012"/>
    </source>
</evidence>
<evidence type="ECO:0000256" key="7">
    <source>
        <dbReference type="PROSITE-ProRule" id="PRU01091"/>
    </source>
</evidence>
<protein>
    <submittedName>
        <fullName evidence="10">Response regulator transcription factor</fullName>
    </submittedName>
</protein>
<evidence type="ECO:0000259" key="8">
    <source>
        <dbReference type="PROSITE" id="PS50110"/>
    </source>
</evidence>
<dbReference type="GO" id="GO:0000976">
    <property type="term" value="F:transcription cis-regulatory region binding"/>
    <property type="evidence" value="ECO:0007669"/>
    <property type="project" value="TreeGrafter"/>
</dbReference>
<dbReference type="SMART" id="SM00862">
    <property type="entry name" value="Trans_reg_C"/>
    <property type="match status" value="1"/>
</dbReference>
<dbReference type="PROSITE" id="PS50110">
    <property type="entry name" value="RESPONSE_REGULATORY"/>
    <property type="match status" value="1"/>
</dbReference>
<dbReference type="InterPro" id="IPR036388">
    <property type="entry name" value="WH-like_DNA-bd_sf"/>
</dbReference>
<evidence type="ECO:0000313" key="10">
    <source>
        <dbReference type="EMBL" id="TLG71816.1"/>
    </source>
</evidence>
<keyword evidence="11" id="KW-1185">Reference proteome</keyword>
<dbReference type="Pfam" id="PF00486">
    <property type="entry name" value="Trans_reg_C"/>
    <property type="match status" value="1"/>
</dbReference>
<dbReference type="PANTHER" id="PTHR48111:SF40">
    <property type="entry name" value="PHOSPHATE REGULON TRANSCRIPTIONAL REGULATORY PROTEIN PHOB"/>
    <property type="match status" value="1"/>
</dbReference>
<accession>A0A5R8QAN9</accession>
<dbReference type="Gene3D" id="1.10.10.10">
    <property type="entry name" value="Winged helix-like DNA-binding domain superfamily/Winged helix DNA-binding domain"/>
    <property type="match status" value="1"/>
</dbReference>
<dbReference type="CDD" id="cd00383">
    <property type="entry name" value="trans_reg_C"/>
    <property type="match status" value="1"/>
</dbReference>
<evidence type="ECO:0000256" key="1">
    <source>
        <dbReference type="ARBA" id="ARBA00022553"/>
    </source>
</evidence>
<gene>
    <name evidence="10" type="ORF">FEZ08_10435</name>
</gene>
<dbReference type="Proteomes" id="UP000306912">
    <property type="component" value="Unassembled WGS sequence"/>
</dbReference>
<dbReference type="SMART" id="SM00448">
    <property type="entry name" value="REC"/>
    <property type="match status" value="1"/>
</dbReference>
<dbReference type="AlphaFoldDB" id="A0A5R8QAN9"/>
<sequence>MKRILFVDDDDFYRDVFADLLLNEGYAVDAVKSAAEGIVLFKKSPYDLVLSDLKMDTIDGSQLLTIIRKYDQRTRIVILTGSDDEQDELRCLDLFANEYLKKSTPINILLKRIEIAMSSDTIVPVKNLYSRAENIEIENKNKRITKNGESIVLTQKEFDLLTFFLSNKNRLLTREEILQSVWRADVGFFDTRTVDTYVKKLRAKLQISSIASIRGAGYEWLE</sequence>
<dbReference type="GO" id="GO:0005829">
    <property type="term" value="C:cytosol"/>
    <property type="evidence" value="ECO:0007669"/>
    <property type="project" value="TreeGrafter"/>
</dbReference>
<evidence type="ECO:0000259" key="9">
    <source>
        <dbReference type="PROSITE" id="PS51755"/>
    </source>
</evidence>
<dbReference type="OrthoDB" id="54343at2"/>
<keyword evidence="5" id="KW-0804">Transcription</keyword>
<dbReference type="PANTHER" id="PTHR48111">
    <property type="entry name" value="REGULATOR OF RPOS"/>
    <property type="match status" value="1"/>
</dbReference>
<evidence type="ECO:0000256" key="5">
    <source>
        <dbReference type="ARBA" id="ARBA00023163"/>
    </source>
</evidence>
<keyword evidence="2" id="KW-0902">Two-component regulatory system</keyword>
<feature type="domain" description="Response regulatory" evidence="8">
    <location>
        <begin position="3"/>
        <end position="117"/>
    </location>
</feature>
<dbReference type="InterPro" id="IPR039420">
    <property type="entry name" value="WalR-like"/>
</dbReference>
<feature type="modified residue" description="4-aspartylphosphate" evidence="6">
    <location>
        <position position="52"/>
    </location>
</feature>
<dbReference type="SUPFAM" id="SSF52172">
    <property type="entry name" value="CheY-like"/>
    <property type="match status" value="1"/>
</dbReference>
<keyword evidence="4 7" id="KW-0238">DNA-binding</keyword>
<evidence type="ECO:0000256" key="6">
    <source>
        <dbReference type="PROSITE-ProRule" id="PRU00169"/>
    </source>
</evidence>
<dbReference type="GO" id="GO:0000156">
    <property type="term" value="F:phosphorelay response regulator activity"/>
    <property type="evidence" value="ECO:0007669"/>
    <property type="project" value="TreeGrafter"/>
</dbReference>
<dbReference type="PROSITE" id="PS51755">
    <property type="entry name" value="OMPR_PHOB"/>
    <property type="match status" value="1"/>
</dbReference>
<dbReference type="Pfam" id="PF00072">
    <property type="entry name" value="Response_reg"/>
    <property type="match status" value="1"/>
</dbReference>
<dbReference type="InterPro" id="IPR001867">
    <property type="entry name" value="OmpR/PhoB-type_DNA-bd"/>
</dbReference>
<dbReference type="GO" id="GO:0032993">
    <property type="term" value="C:protein-DNA complex"/>
    <property type="evidence" value="ECO:0007669"/>
    <property type="project" value="TreeGrafter"/>
</dbReference>
<feature type="DNA-binding region" description="OmpR/PhoB-type" evidence="7">
    <location>
        <begin position="126"/>
        <end position="222"/>
    </location>
</feature>
<reference evidence="10 11" key="1">
    <citation type="submission" date="2019-05" db="EMBL/GenBank/DDBJ databases">
        <title>Culicoidintestinum kansasii gen. nov., sp. nov. from the gastrointestinal tract of the biting midge, Culicoides sonorensis.</title>
        <authorList>
            <person name="Neupane S."/>
            <person name="Ghosh A."/>
            <person name="Gunther S."/>
            <person name="Martin K."/>
            <person name="Zurek L."/>
        </authorList>
    </citation>
    <scope>NUCLEOTIDE SEQUENCE [LARGE SCALE GENOMIC DNA]</scope>
    <source>
        <strain evidence="10 11">CS-1</strain>
    </source>
</reference>
<organism evidence="10 11">
    <name type="scientific">Culicoidibacter larvae</name>
    <dbReference type="NCBI Taxonomy" id="2579976"/>
    <lineage>
        <taxon>Bacteria</taxon>
        <taxon>Bacillati</taxon>
        <taxon>Bacillota</taxon>
        <taxon>Culicoidibacteria</taxon>
        <taxon>Culicoidibacterales</taxon>
        <taxon>Culicoidibacteraceae</taxon>
        <taxon>Culicoidibacter</taxon>
    </lineage>
</organism>
<dbReference type="Gene3D" id="3.40.50.2300">
    <property type="match status" value="1"/>
</dbReference>
<comment type="caution">
    <text evidence="10">The sequence shown here is derived from an EMBL/GenBank/DDBJ whole genome shotgun (WGS) entry which is preliminary data.</text>
</comment>
<dbReference type="RefSeq" id="WP_138192119.1">
    <property type="nucleotide sequence ID" value="NZ_VBWP01000010.1"/>
</dbReference>
<proteinExistence type="predicted"/>
<feature type="domain" description="OmpR/PhoB-type" evidence="9">
    <location>
        <begin position="126"/>
        <end position="222"/>
    </location>
</feature>
<keyword evidence="3" id="KW-0805">Transcription regulation</keyword>
<evidence type="ECO:0000313" key="11">
    <source>
        <dbReference type="Proteomes" id="UP000306912"/>
    </source>
</evidence>
<dbReference type="CDD" id="cd00156">
    <property type="entry name" value="REC"/>
    <property type="match status" value="1"/>
</dbReference>
<dbReference type="InterPro" id="IPR001789">
    <property type="entry name" value="Sig_transdc_resp-reg_receiver"/>
</dbReference>
<dbReference type="InterPro" id="IPR011006">
    <property type="entry name" value="CheY-like_superfamily"/>
</dbReference>
<evidence type="ECO:0000256" key="4">
    <source>
        <dbReference type="ARBA" id="ARBA00023125"/>
    </source>
</evidence>
<dbReference type="GO" id="GO:0006355">
    <property type="term" value="P:regulation of DNA-templated transcription"/>
    <property type="evidence" value="ECO:0007669"/>
    <property type="project" value="InterPro"/>
</dbReference>
<keyword evidence="1 6" id="KW-0597">Phosphoprotein</keyword>
<name>A0A5R8QAN9_9FIRM</name>
<evidence type="ECO:0000256" key="3">
    <source>
        <dbReference type="ARBA" id="ARBA00023015"/>
    </source>
</evidence>